<reference evidence="1 2" key="1">
    <citation type="submission" date="2016-03" db="EMBL/GenBank/DDBJ databases">
        <authorList>
            <person name="Ploux O."/>
        </authorList>
    </citation>
    <scope>NUCLEOTIDE SEQUENCE [LARGE SCALE GENOMIC DNA]</scope>
    <source>
        <strain evidence="1 2">LPB0076</strain>
    </source>
</reference>
<proteinExistence type="predicted"/>
<dbReference type="RefSeq" id="WP_066336718.1">
    <property type="nucleotide sequence ID" value="NZ_CP017688.1"/>
</dbReference>
<dbReference type="EMBL" id="LVEP01000059">
    <property type="protein sequence ID" value="OCB70925.1"/>
    <property type="molecule type" value="Genomic_DNA"/>
</dbReference>
<dbReference type="STRING" id="1763534.GCA_001831475_02521"/>
<protein>
    <submittedName>
        <fullName evidence="1">Uncharacterized protein</fullName>
    </submittedName>
</protein>
<dbReference type="AlphaFoldDB" id="A0A1B9DMK5"/>
<accession>A0A1B9DMK5</accession>
<sequence>MKEIQKINNEINDLTLKIEQQYPELYQYLNENPVTIPCCENPELDTKVFSDWLESLKDLLKDFIENQQKSLTK</sequence>
<gene>
    <name evidence="1" type="ORF">LPBF_11715</name>
</gene>
<name>A0A1B9DMK5_9FLAO</name>
<evidence type="ECO:0000313" key="1">
    <source>
        <dbReference type="EMBL" id="OCB70925.1"/>
    </source>
</evidence>
<keyword evidence="2" id="KW-1185">Reference proteome</keyword>
<evidence type="ECO:0000313" key="2">
    <source>
        <dbReference type="Proteomes" id="UP000093510"/>
    </source>
</evidence>
<dbReference type="Proteomes" id="UP000093510">
    <property type="component" value="Unassembled WGS sequence"/>
</dbReference>
<dbReference type="OrthoDB" id="680581at2"/>
<organism evidence="1 2">
    <name type="scientific">Flavobacterium crassostreae</name>
    <dbReference type="NCBI Taxonomy" id="1763534"/>
    <lineage>
        <taxon>Bacteria</taxon>
        <taxon>Pseudomonadati</taxon>
        <taxon>Bacteroidota</taxon>
        <taxon>Flavobacteriia</taxon>
        <taxon>Flavobacteriales</taxon>
        <taxon>Flavobacteriaceae</taxon>
        <taxon>Flavobacterium</taxon>
    </lineage>
</organism>
<comment type="caution">
    <text evidence="1">The sequence shown here is derived from an EMBL/GenBank/DDBJ whole genome shotgun (WGS) entry which is preliminary data.</text>
</comment>